<sequence length="80" mass="9742">MLKLFEKLRVRKIRKEKERFKKKLEKLKYLNYEGCVECMEVIPRKEAFENTEWLKVEIKRPVEEGPICGPCARRLRSEKD</sequence>
<dbReference type="AlphaFoldDB" id="X1KBB6"/>
<reference evidence="1" key="1">
    <citation type="journal article" date="2014" name="Front. Microbiol.">
        <title>High frequency of phylogenetically diverse reductive dehalogenase-homologous genes in deep subseafloor sedimentary metagenomes.</title>
        <authorList>
            <person name="Kawai M."/>
            <person name="Futagami T."/>
            <person name="Toyoda A."/>
            <person name="Takaki Y."/>
            <person name="Nishi S."/>
            <person name="Hori S."/>
            <person name="Arai W."/>
            <person name="Tsubouchi T."/>
            <person name="Morono Y."/>
            <person name="Uchiyama I."/>
            <person name="Ito T."/>
            <person name="Fujiyama A."/>
            <person name="Inagaki F."/>
            <person name="Takami H."/>
        </authorList>
    </citation>
    <scope>NUCLEOTIDE SEQUENCE</scope>
    <source>
        <strain evidence="1">Expedition CK06-06</strain>
    </source>
</reference>
<gene>
    <name evidence="1" type="ORF">S03H2_56395</name>
</gene>
<evidence type="ECO:0000313" key="1">
    <source>
        <dbReference type="EMBL" id="GAH87484.1"/>
    </source>
</evidence>
<name>X1KBB6_9ZZZZ</name>
<comment type="caution">
    <text evidence="1">The sequence shown here is derived from an EMBL/GenBank/DDBJ whole genome shotgun (WGS) entry which is preliminary data.</text>
</comment>
<dbReference type="EMBL" id="BARU01036066">
    <property type="protein sequence ID" value="GAH87484.1"/>
    <property type="molecule type" value="Genomic_DNA"/>
</dbReference>
<proteinExistence type="predicted"/>
<organism evidence="1">
    <name type="scientific">marine sediment metagenome</name>
    <dbReference type="NCBI Taxonomy" id="412755"/>
    <lineage>
        <taxon>unclassified sequences</taxon>
        <taxon>metagenomes</taxon>
        <taxon>ecological metagenomes</taxon>
    </lineage>
</organism>
<accession>X1KBB6</accession>
<protein>
    <submittedName>
        <fullName evidence="1">Uncharacterized protein</fullName>
    </submittedName>
</protein>